<evidence type="ECO:0000256" key="13">
    <source>
        <dbReference type="ARBA" id="ARBA00031464"/>
    </source>
</evidence>
<evidence type="ECO:0000256" key="10">
    <source>
        <dbReference type="ARBA" id="ARBA00022840"/>
    </source>
</evidence>
<evidence type="ECO:0000256" key="15">
    <source>
        <dbReference type="RuleBase" id="RU004347"/>
    </source>
</evidence>
<evidence type="ECO:0000256" key="4">
    <source>
        <dbReference type="ARBA" id="ARBA00007008"/>
    </source>
</evidence>
<accession>A0A6V8M2Z4</accession>
<dbReference type="NCBIfam" id="NF003013">
    <property type="entry name" value="PRK03846.1"/>
    <property type="match status" value="1"/>
</dbReference>
<evidence type="ECO:0000259" key="16">
    <source>
        <dbReference type="Pfam" id="PF01583"/>
    </source>
</evidence>
<comment type="catalytic activity">
    <reaction evidence="1 14 15">
        <text>adenosine 5'-phosphosulfate + ATP = 3'-phosphoadenylyl sulfate + ADP + H(+)</text>
        <dbReference type="Rhea" id="RHEA:24152"/>
        <dbReference type="ChEBI" id="CHEBI:15378"/>
        <dbReference type="ChEBI" id="CHEBI:30616"/>
        <dbReference type="ChEBI" id="CHEBI:58243"/>
        <dbReference type="ChEBI" id="CHEBI:58339"/>
        <dbReference type="ChEBI" id="CHEBI:456216"/>
        <dbReference type="EC" id="2.7.1.25"/>
    </reaction>
</comment>
<keyword evidence="7 14" id="KW-0808">Transferase</keyword>
<evidence type="ECO:0000256" key="14">
    <source>
        <dbReference type="HAMAP-Rule" id="MF_00065"/>
    </source>
</evidence>
<reference evidence="17 18" key="1">
    <citation type="submission" date="2020-04" db="EMBL/GenBank/DDBJ databases">
        <authorList>
            <consortium name="Desulfovibrio sp. FSS-1 genome sequencing consortium"/>
            <person name="Shimoshige H."/>
            <person name="Kobayashi H."/>
            <person name="Maekawa T."/>
        </authorList>
    </citation>
    <scope>NUCLEOTIDE SEQUENCE [LARGE SCALE GENOMIC DNA]</scope>
    <source>
        <strain evidence="17 18">SIID29052-01</strain>
    </source>
</reference>
<proteinExistence type="inferred from homology"/>
<dbReference type="EC" id="2.7.1.25" evidence="5 14"/>
<evidence type="ECO:0000256" key="11">
    <source>
        <dbReference type="ARBA" id="ARBA00029724"/>
    </source>
</evidence>
<comment type="pathway">
    <text evidence="3 14 15">Sulfur metabolism; hydrogen sulfide biosynthesis; sulfite from sulfate: step 2/3.</text>
</comment>
<evidence type="ECO:0000313" key="17">
    <source>
        <dbReference type="EMBL" id="GFK94815.1"/>
    </source>
</evidence>
<keyword evidence="10 14" id="KW-0067">ATP-binding</keyword>
<dbReference type="PANTHER" id="PTHR11055:SF63">
    <property type="entry name" value="ADENYLYL-SULFATE KINASE 1, CHLOROPLASTIC"/>
    <property type="match status" value="1"/>
</dbReference>
<evidence type="ECO:0000256" key="8">
    <source>
        <dbReference type="ARBA" id="ARBA00022741"/>
    </source>
</evidence>
<keyword evidence="9 14" id="KW-0418">Kinase</keyword>
<dbReference type="Gene3D" id="3.40.50.300">
    <property type="entry name" value="P-loop containing nucleotide triphosphate hydrolases"/>
    <property type="match status" value="1"/>
</dbReference>
<dbReference type="UniPathway" id="UPA00140">
    <property type="reaction ID" value="UER00205"/>
</dbReference>
<dbReference type="NCBIfam" id="TIGR00455">
    <property type="entry name" value="apsK"/>
    <property type="match status" value="1"/>
</dbReference>
<sequence length="202" mass="22508">MDQSNRHVVKHRGSVTPAMREALLGQRGQIFWLTGLSSSGKSTIAHAVEERLHAMGKLCYVFDGDNVRHGLCSDLGFLPEERTENMRRIAEMAKLFMDAGLVCMSAMISPLQADRERVRNIIGPERFHEIYIECPLEVCELRDPKGLYKLAREGKIKNYTGVSAPYEAPAAPALTIHTGNASLEECVDRLHAYVVSKVLPES</sequence>
<evidence type="ECO:0000256" key="3">
    <source>
        <dbReference type="ARBA" id="ARBA00004806"/>
    </source>
</evidence>
<dbReference type="InterPro" id="IPR059117">
    <property type="entry name" value="APS_kinase_dom"/>
</dbReference>
<dbReference type="CDD" id="cd02027">
    <property type="entry name" value="APSK"/>
    <property type="match status" value="1"/>
</dbReference>
<dbReference type="Pfam" id="PF01583">
    <property type="entry name" value="APS_kinase"/>
    <property type="match status" value="1"/>
</dbReference>
<dbReference type="EMBL" id="BLTE01000012">
    <property type="protein sequence ID" value="GFK94815.1"/>
    <property type="molecule type" value="Genomic_DNA"/>
</dbReference>
<comment type="similarity">
    <text evidence="4 14 15">Belongs to the APS kinase family.</text>
</comment>
<dbReference type="PANTHER" id="PTHR11055">
    <property type="entry name" value="BIFUNCTIONAL 3'-PHOSPHOADENOSINE 5'-PHOSPHOSULFATE SYNTHASE"/>
    <property type="match status" value="1"/>
</dbReference>
<dbReference type="HAMAP" id="MF_00065">
    <property type="entry name" value="Adenylyl_sulf_kinase"/>
    <property type="match status" value="1"/>
</dbReference>
<dbReference type="InterPro" id="IPR002891">
    <property type="entry name" value="APS"/>
</dbReference>
<reference evidence="17 18" key="2">
    <citation type="submission" date="2020-05" db="EMBL/GenBank/DDBJ databases">
        <title>Draft genome sequence of Desulfovibrio sp. strainFSS-1.</title>
        <authorList>
            <person name="Shimoshige H."/>
            <person name="Kobayashi H."/>
            <person name="Maekawa T."/>
        </authorList>
    </citation>
    <scope>NUCLEOTIDE SEQUENCE [LARGE SCALE GENOMIC DNA]</scope>
    <source>
        <strain evidence="17 18">SIID29052-01</strain>
    </source>
</reference>
<gene>
    <name evidence="17" type="primary">cysC_2</name>
    <name evidence="14" type="synonym">cysC</name>
    <name evidence="17" type="ORF">NNJEOMEG_02663</name>
</gene>
<name>A0A6V8M2Z4_9BACT</name>
<evidence type="ECO:0000256" key="2">
    <source>
        <dbReference type="ARBA" id="ARBA00002632"/>
    </source>
</evidence>
<feature type="domain" description="APS kinase" evidence="16">
    <location>
        <begin position="27"/>
        <end position="176"/>
    </location>
</feature>
<evidence type="ECO:0000256" key="6">
    <source>
        <dbReference type="ARBA" id="ARBA00018163"/>
    </source>
</evidence>
<feature type="active site" description="Phosphoserine intermediate" evidence="14">
    <location>
        <position position="109"/>
    </location>
</feature>
<evidence type="ECO:0000256" key="12">
    <source>
        <dbReference type="ARBA" id="ARBA00031393"/>
    </source>
</evidence>
<evidence type="ECO:0000256" key="9">
    <source>
        <dbReference type="ARBA" id="ARBA00022777"/>
    </source>
</evidence>
<dbReference type="SUPFAM" id="SSF52540">
    <property type="entry name" value="P-loop containing nucleoside triphosphate hydrolases"/>
    <property type="match status" value="1"/>
</dbReference>
<evidence type="ECO:0000256" key="1">
    <source>
        <dbReference type="ARBA" id="ARBA00001823"/>
    </source>
</evidence>
<dbReference type="GO" id="GO:0000103">
    <property type="term" value="P:sulfate assimilation"/>
    <property type="evidence" value="ECO:0007669"/>
    <property type="project" value="UniProtKB-UniRule"/>
</dbReference>
<evidence type="ECO:0000313" key="18">
    <source>
        <dbReference type="Proteomes" id="UP000494245"/>
    </source>
</evidence>
<dbReference type="AlphaFoldDB" id="A0A6V8M2Z4"/>
<keyword evidence="8 14" id="KW-0547">Nucleotide-binding</keyword>
<dbReference type="GO" id="GO:0004020">
    <property type="term" value="F:adenylylsulfate kinase activity"/>
    <property type="evidence" value="ECO:0007669"/>
    <property type="project" value="UniProtKB-UniRule"/>
</dbReference>
<feature type="binding site" evidence="14">
    <location>
        <begin position="35"/>
        <end position="42"/>
    </location>
    <ligand>
        <name>ATP</name>
        <dbReference type="ChEBI" id="CHEBI:30616"/>
    </ligand>
</feature>
<evidence type="ECO:0000256" key="7">
    <source>
        <dbReference type="ARBA" id="ARBA00022679"/>
    </source>
</evidence>
<dbReference type="GO" id="GO:0005524">
    <property type="term" value="F:ATP binding"/>
    <property type="evidence" value="ECO:0007669"/>
    <property type="project" value="UniProtKB-UniRule"/>
</dbReference>
<dbReference type="Proteomes" id="UP000494245">
    <property type="component" value="Unassembled WGS sequence"/>
</dbReference>
<dbReference type="InterPro" id="IPR027417">
    <property type="entry name" value="P-loop_NTPase"/>
</dbReference>
<keyword evidence="14" id="KW-0597">Phosphoprotein</keyword>
<protein>
    <recommendedName>
        <fullName evidence="6 14">Adenylyl-sulfate kinase</fullName>
        <ecNumber evidence="5 14">2.7.1.25</ecNumber>
    </recommendedName>
    <alternativeName>
        <fullName evidence="12 14">APS kinase</fullName>
    </alternativeName>
    <alternativeName>
        <fullName evidence="13 14">ATP adenosine-5'-phosphosulfate 3'-phosphotransferase</fullName>
    </alternativeName>
    <alternativeName>
        <fullName evidence="11 14">Adenosine-5'-phosphosulfate kinase</fullName>
    </alternativeName>
</protein>
<dbReference type="GO" id="GO:0070814">
    <property type="term" value="P:hydrogen sulfide biosynthetic process"/>
    <property type="evidence" value="ECO:0007669"/>
    <property type="project" value="UniProtKB-UniRule"/>
</dbReference>
<dbReference type="RefSeq" id="WP_173085254.1">
    <property type="nucleotide sequence ID" value="NZ_BLTE01000012.1"/>
</dbReference>
<organism evidence="17 18">
    <name type="scientific">Fundidesulfovibrio magnetotacticus</name>
    <dbReference type="NCBI Taxonomy" id="2730080"/>
    <lineage>
        <taxon>Bacteria</taxon>
        <taxon>Pseudomonadati</taxon>
        <taxon>Thermodesulfobacteriota</taxon>
        <taxon>Desulfovibrionia</taxon>
        <taxon>Desulfovibrionales</taxon>
        <taxon>Desulfovibrionaceae</taxon>
        <taxon>Fundidesulfovibrio</taxon>
    </lineage>
</organism>
<comment type="caution">
    <text evidence="17">The sequence shown here is derived from an EMBL/GenBank/DDBJ whole genome shotgun (WGS) entry which is preliminary data.</text>
</comment>
<evidence type="ECO:0000256" key="5">
    <source>
        <dbReference type="ARBA" id="ARBA00012121"/>
    </source>
</evidence>
<comment type="function">
    <text evidence="2 14 15">Catalyzes the synthesis of activated sulfate.</text>
</comment>
<keyword evidence="18" id="KW-1185">Reference proteome</keyword>